<proteinExistence type="predicted"/>
<sequence>MQQQNIFKNHDEFPDTNSFSYHGQNYPFKADFFKISSKYFSHNQELLDKKEIIPLLEPFEDDNLDFSEESIKTFIRFVQHKKIQITNENVIQLDFLANKYEVTSLQSATKFYIEQHHQKLVLPLLTTHQNDIKFDTSAYEKVVSQNLSVYIKDKRLLSLKVPVLYRIFKESNSKVDSKEEIDFLFECLEKYKKEASPLFSFVDFGNASGEILNKLLNDYANVFDFHFVNEEMMKSFYQQKSDLIHVKEENKMLQKKYDLLLEEIKNLKSEQTRKLDEINQMHENEINSLKNEMKKTFGEILKSIELKDEKIRKQDLLIQKVVNDNEEIKNKFIPIEEELRKKQEEELRKKQEEELRKKQEEELRKKQEEELRKKQEEELRKKQEEELRKKQEEELRKKQEEELRKKQEEELRKKQEEELKKIKVFDYNSGHEFEGIFNYLNKECGGNSHLKGIINIKSNCDHYKHCYDLIDNQFNDYFYPRESPNSFVEFDFKKYRVSINKYSLKSNKNISSKLINWEIVGSNNKQNWDPIDERHISEWSGSYNVSTYSTQNEEFYEFVQIRLKGVNSDNGYYLILSSIEFFGKIKKMD</sequence>
<evidence type="ECO:0008006" key="4">
    <source>
        <dbReference type="Google" id="ProtNLM"/>
    </source>
</evidence>
<keyword evidence="3" id="KW-1185">Reference proteome</keyword>
<reference evidence="2 3" key="1">
    <citation type="submission" date="2024-04" db="EMBL/GenBank/DDBJ databases">
        <title>Tritrichomonas musculus Genome.</title>
        <authorList>
            <person name="Alves-Ferreira E."/>
            <person name="Grigg M."/>
            <person name="Lorenzi H."/>
            <person name="Galac M."/>
        </authorList>
    </citation>
    <scope>NUCLEOTIDE SEQUENCE [LARGE SCALE GENOMIC DNA]</scope>
    <source>
        <strain evidence="2 3">EAF2021</strain>
    </source>
</reference>
<protein>
    <recommendedName>
        <fullName evidence="4">F5/8 type C domain-containing protein</fullName>
    </recommendedName>
</protein>
<dbReference type="EMBL" id="JAPFFF010000039">
    <property type="protein sequence ID" value="KAK8842128.1"/>
    <property type="molecule type" value="Genomic_DNA"/>
</dbReference>
<accession>A0ABR2H7B6</accession>
<dbReference type="Proteomes" id="UP001470230">
    <property type="component" value="Unassembled WGS sequence"/>
</dbReference>
<name>A0ABR2H7B6_9EUKA</name>
<evidence type="ECO:0000313" key="3">
    <source>
        <dbReference type="Proteomes" id="UP001470230"/>
    </source>
</evidence>
<organism evidence="2 3">
    <name type="scientific">Tritrichomonas musculus</name>
    <dbReference type="NCBI Taxonomy" id="1915356"/>
    <lineage>
        <taxon>Eukaryota</taxon>
        <taxon>Metamonada</taxon>
        <taxon>Parabasalia</taxon>
        <taxon>Tritrichomonadida</taxon>
        <taxon>Tritrichomonadidae</taxon>
        <taxon>Tritrichomonas</taxon>
    </lineage>
</organism>
<evidence type="ECO:0000256" key="1">
    <source>
        <dbReference type="SAM" id="Coils"/>
    </source>
</evidence>
<comment type="caution">
    <text evidence="2">The sequence shown here is derived from an EMBL/GenBank/DDBJ whole genome shotgun (WGS) entry which is preliminary data.</text>
</comment>
<gene>
    <name evidence="2" type="ORF">M9Y10_026355</name>
</gene>
<evidence type="ECO:0000313" key="2">
    <source>
        <dbReference type="EMBL" id="KAK8842128.1"/>
    </source>
</evidence>
<dbReference type="Gene3D" id="2.60.120.260">
    <property type="entry name" value="Galactose-binding domain-like"/>
    <property type="match status" value="1"/>
</dbReference>
<keyword evidence="1" id="KW-0175">Coiled coil</keyword>
<feature type="coiled-coil region" evidence="1">
    <location>
        <begin position="243"/>
        <end position="299"/>
    </location>
</feature>
<feature type="coiled-coil region" evidence="1">
    <location>
        <begin position="333"/>
        <end position="420"/>
    </location>
</feature>